<proteinExistence type="predicted"/>
<comment type="caution">
    <text evidence="1">The sequence shown here is derived from an EMBL/GenBank/DDBJ whole genome shotgun (WGS) entry which is preliminary data.</text>
</comment>
<evidence type="ECO:0008006" key="3">
    <source>
        <dbReference type="Google" id="ProtNLM"/>
    </source>
</evidence>
<keyword evidence="2" id="KW-1185">Reference proteome</keyword>
<organism evidence="1 2">
    <name type="scientific">Hibiscus sabdariffa</name>
    <name type="common">roselle</name>
    <dbReference type="NCBI Taxonomy" id="183260"/>
    <lineage>
        <taxon>Eukaryota</taxon>
        <taxon>Viridiplantae</taxon>
        <taxon>Streptophyta</taxon>
        <taxon>Embryophyta</taxon>
        <taxon>Tracheophyta</taxon>
        <taxon>Spermatophyta</taxon>
        <taxon>Magnoliopsida</taxon>
        <taxon>eudicotyledons</taxon>
        <taxon>Gunneridae</taxon>
        <taxon>Pentapetalae</taxon>
        <taxon>rosids</taxon>
        <taxon>malvids</taxon>
        <taxon>Malvales</taxon>
        <taxon>Malvaceae</taxon>
        <taxon>Malvoideae</taxon>
        <taxon>Hibiscus</taxon>
    </lineage>
</organism>
<dbReference type="EMBL" id="JBBPBN010000027">
    <property type="protein sequence ID" value="KAK9007130.1"/>
    <property type="molecule type" value="Genomic_DNA"/>
</dbReference>
<accession>A0ABR2R2W5</accession>
<evidence type="ECO:0000313" key="1">
    <source>
        <dbReference type="EMBL" id="KAK9007130.1"/>
    </source>
</evidence>
<reference evidence="1 2" key="1">
    <citation type="journal article" date="2024" name="G3 (Bethesda)">
        <title>Genome assembly of Hibiscus sabdariffa L. provides insights into metabolisms of medicinal natural products.</title>
        <authorList>
            <person name="Kim T."/>
        </authorList>
    </citation>
    <scope>NUCLEOTIDE SEQUENCE [LARGE SCALE GENOMIC DNA]</scope>
    <source>
        <strain evidence="1">TK-2024</strain>
        <tissue evidence="1">Old leaves</tissue>
    </source>
</reference>
<sequence length="127" mass="14595">MRLLSWNVRGIGAAAKRSRAGGKMDGRRLEDGYNWGVCTVWFSETKGVTREFLRSWSEEYHLVCGRTGGGFTGVYDARNEGGLMEVSLIIMSYIQSYKRQLYSKLWAASRLRESVWRQMSRAVWLAE</sequence>
<gene>
    <name evidence="1" type="ORF">V6N11_050963</name>
</gene>
<protein>
    <recommendedName>
        <fullName evidence="3">Endonuclease/exonuclease/phosphatase domain-containing protein</fullName>
    </recommendedName>
</protein>
<name>A0ABR2R2W5_9ROSI</name>
<dbReference type="Proteomes" id="UP001396334">
    <property type="component" value="Unassembled WGS sequence"/>
</dbReference>
<evidence type="ECO:0000313" key="2">
    <source>
        <dbReference type="Proteomes" id="UP001396334"/>
    </source>
</evidence>